<evidence type="ECO:0000313" key="4">
    <source>
        <dbReference type="RefSeq" id="XP_015188526.1"/>
    </source>
</evidence>
<dbReference type="PROSITE" id="PS50144">
    <property type="entry name" value="MATH"/>
    <property type="match status" value="1"/>
</dbReference>
<dbReference type="Proteomes" id="UP000694924">
    <property type="component" value="Unplaced"/>
</dbReference>
<dbReference type="Gene3D" id="3.30.40.10">
    <property type="entry name" value="Zinc/RING finger domain, C3HC4 (zinc finger)"/>
    <property type="match status" value="1"/>
</dbReference>
<accession>A0ABM1J7T8</accession>
<feature type="domain" description="MATH" evidence="2">
    <location>
        <begin position="329"/>
        <end position="471"/>
    </location>
</feature>
<sequence>MNNNNNNNNNNAHAVVRRSVPCYFCNEFLEERYLSEHVKHCGAVLEECPHKCGVYVPRRNMQIHDRSCLKKISKRNSEIKVDPNDSMWKEKVLSILTLLRGAIDDTERERKRLNETMINNFALLHRKQEILEMMRLNTIESLEETRKNNSTLEQRLNNLELGCDSMEQRTCMSFQKISEQLQLLQMGLNEEQNKQDKLFDDWIKDLSELKTFVAKESILVSGIWQEQLQRIHDLKLELEMRCKDSKDLIKKYEELQDKINSIGKETRELVRTTNEQRKDIKGLRFQAKENVIYLEELVKDSSLKVSTLENSDSSECKCCLRELGPFSTNGRLIWRIERYKEKINIAKEDDSPIYSPIFLNKDYGYTLRMELFLNGLGQWKDRHVIGCLKVENGKWDPLLDWPCILRATVILKDQDNPANDLRKIVKSVRRENSDTEKPDKESGLYMFIPHTTLARHSGYTKNDVIFLEIQVKDIKKSDSMPSLLT</sequence>
<keyword evidence="3" id="KW-1185">Reference proteome</keyword>
<keyword evidence="1" id="KW-0175">Coiled coil</keyword>
<feature type="coiled-coil region" evidence="1">
    <location>
        <begin position="235"/>
        <end position="265"/>
    </location>
</feature>
<protein>
    <submittedName>
        <fullName evidence="4">TNF receptor-associated factor 5</fullName>
    </submittedName>
</protein>
<dbReference type="InterPro" id="IPR008974">
    <property type="entry name" value="TRAF-like"/>
</dbReference>
<dbReference type="InterPro" id="IPR002083">
    <property type="entry name" value="MATH/TRAF_dom"/>
</dbReference>
<name>A0ABM1J7T8_POLDO</name>
<dbReference type="GeneID" id="107072805"/>
<feature type="coiled-coil region" evidence="1">
    <location>
        <begin position="142"/>
        <end position="169"/>
    </location>
</feature>
<dbReference type="PANTHER" id="PTHR10131:SF138">
    <property type="entry name" value="RE66324P"/>
    <property type="match status" value="1"/>
</dbReference>
<proteinExistence type="predicted"/>
<dbReference type="Pfam" id="PF22486">
    <property type="entry name" value="MATH_2"/>
    <property type="match status" value="1"/>
</dbReference>
<reference evidence="4" key="1">
    <citation type="submission" date="2025-08" db="UniProtKB">
        <authorList>
            <consortium name="RefSeq"/>
        </authorList>
    </citation>
    <scope>IDENTIFICATION</scope>
    <source>
        <tissue evidence="4">Whole body</tissue>
    </source>
</reference>
<evidence type="ECO:0000313" key="3">
    <source>
        <dbReference type="Proteomes" id="UP000694924"/>
    </source>
</evidence>
<dbReference type="InterPro" id="IPR013083">
    <property type="entry name" value="Znf_RING/FYVE/PHD"/>
</dbReference>
<organism evidence="3 4">
    <name type="scientific">Polistes dominula</name>
    <name type="common">European paper wasp</name>
    <name type="synonym">Vespa dominula</name>
    <dbReference type="NCBI Taxonomy" id="743375"/>
    <lineage>
        <taxon>Eukaryota</taxon>
        <taxon>Metazoa</taxon>
        <taxon>Ecdysozoa</taxon>
        <taxon>Arthropoda</taxon>
        <taxon>Hexapoda</taxon>
        <taxon>Insecta</taxon>
        <taxon>Pterygota</taxon>
        <taxon>Neoptera</taxon>
        <taxon>Endopterygota</taxon>
        <taxon>Hymenoptera</taxon>
        <taxon>Apocrita</taxon>
        <taxon>Aculeata</taxon>
        <taxon>Vespoidea</taxon>
        <taxon>Vespidae</taxon>
        <taxon>Polistinae</taxon>
        <taxon>Polistini</taxon>
        <taxon>Polistes</taxon>
    </lineage>
</organism>
<dbReference type="PANTHER" id="PTHR10131">
    <property type="entry name" value="TNF RECEPTOR ASSOCIATED FACTOR"/>
    <property type="match status" value="1"/>
</dbReference>
<dbReference type="RefSeq" id="XP_015188526.1">
    <property type="nucleotide sequence ID" value="XM_015333040.1"/>
</dbReference>
<dbReference type="Gene3D" id="2.60.210.10">
    <property type="entry name" value="Apoptosis, Tumor Necrosis Factor Receptor Associated Protein 2, Chain A"/>
    <property type="match status" value="1"/>
</dbReference>
<dbReference type="SUPFAM" id="SSF49599">
    <property type="entry name" value="TRAF domain-like"/>
    <property type="match status" value="2"/>
</dbReference>
<keyword evidence="4" id="KW-0675">Receptor</keyword>
<gene>
    <name evidence="4" type="primary">LOC107072805</name>
</gene>
<evidence type="ECO:0000256" key="1">
    <source>
        <dbReference type="SAM" id="Coils"/>
    </source>
</evidence>
<evidence type="ECO:0000259" key="2">
    <source>
        <dbReference type="PROSITE" id="PS50144"/>
    </source>
</evidence>